<accession>A0AAX3N001</accession>
<dbReference type="EMBL" id="CP118101">
    <property type="protein sequence ID" value="WDH82643.1"/>
    <property type="molecule type" value="Genomic_DNA"/>
</dbReference>
<dbReference type="RefSeq" id="WP_047912616.1">
    <property type="nucleotide sequence ID" value="NZ_CP118101.1"/>
</dbReference>
<organism evidence="2 3">
    <name type="scientific">Paenibacillus urinalis</name>
    <dbReference type="NCBI Taxonomy" id="521520"/>
    <lineage>
        <taxon>Bacteria</taxon>
        <taxon>Bacillati</taxon>
        <taxon>Bacillota</taxon>
        <taxon>Bacilli</taxon>
        <taxon>Bacillales</taxon>
        <taxon>Paenibacillaceae</taxon>
        <taxon>Paenibacillus</taxon>
    </lineage>
</organism>
<protein>
    <submittedName>
        <fullName evidence="2">Uncharacterized protein</fullName>
    </submittedName>
</protein>
<dbReference type="Proteomes" id="UP001220962">
    <property type="component" value="Chromosome"/>
</dbReference>
<name>A0AAX3N001_9BACL</name>
<evidence type="ECO:0000256" key="1">
    <source>
        <dbReference type="SAM" id="Coils"/>
    </source>
</evidence>
<feature type="coiled-coil region" evidence="1">
    <location>
        <begin position="70"/>
        <end position="97"/>
    </location>
</feature>
<gene>
    <name evidence="2" type="ORF">PUW23_24910</name>
</gene>
<evidence type="ECO:0000313" key="2">
    <source>
        <dbReference type="EMBL" id="WDH82643.1"/>
    </source>
</evidence>
<evidence type="ECO:0000313" key="3">
    <source>
        <dbReference type="Proteomes" id="UP001220962"/>
    </source>
</evidence>
<reference evidence="2" key="1">
    <citation type="submission" date="2023-02" db="EMBL/GenBank/DDBJ databases">
        <title>Pathogen: clinical or host-associated sample.</title>
        <authorList>
            <person name="Hergert J."/>
            <person name="Casey R."/>
            <person name="Wagner J."/>
            <person name="Young E.L."/>
            <person name="Oakeson K.F."/>
        </authorList>
    </citation>
    <scope>NUCLEOTIDE SEQUENCE</scope>
    <source>
        <strain evidence="2">2022CK-00830</strain>
    </source>
</reference>
<dbReference type="AlphaFoldDB" id="A0AAX3N001"/>
<sequence>MAEQYVTDRMAAVVRKPKILENIVARINNNLTVNVVPLQKEIASVDKELGTLDVQKKKYFKLYEADVVDNEFLIQRMNEIKQQHEALTRRRHEALLQLERSSADPVPLHQVKQVLSLFHELLSSAPIETQKNLLQIIVKQIHVKNGQKFEGIELEFDDKINACF</sequence>
<keyword evidence="1" id="KW-0175">Coiled coil</keyword>
<proteinExistence type="predicted"/>